<protein>
    <submittedName>
        <fullName evidence="1">Uncharacterized protein</fullName>
    </submittedName>
</protein>
<name>A0A2G5EQ65_AQUCA</name>
<organism evidence="1 2">
    <name type="scientific">Aquilegia coerulea</name>
    <name type="common">Rocky mountain columbine</name>
    <dbReference type="NCBI Taxonomy" id="218851"/>
    <lineage>
        <taxon>Eukaryota</taxon>
        <taxon>Viridiplantae</taxon>
        <taxon>Streptophyta</taxon>
        <taxon>Embryophyta</taxon>
        <taxon>Tracheophyta</taxon>
        <taxon>Spermatophyta</taxon>
        <taxon>Magnoliopsida</taxon>
        <taxon>Ranunculales</taxon>
        <taxon>Ranunculaceae</taxon>
        <taxon>Thalictroideae</taxon>
        <taxon>Aquilegia</taxon>
    </lineage>
</organism>
<dbReference type="InParanoid" id="A0A2G5EQ65"/>
<evidence type="ECO:0000313" key="1">
    <source>
        <dbReference type="EMBL" id="PIA57892.1"/>
    </source>
</evidence>
<dbReference type="EMBL" id="KZ305022">
    <property type="protein sequence ID" value="PIA57892.1"/>
    <property type="molecule type" value="Genomic_DNA"/>
</dbReference>
<proteinExistence type="predicted"/>
<dbReference type="AlphaFoldDB" id="A0A2G5EQ65"/>
<gene>
    <name evidence="1" type="ORF">AQUCO_00500068v1</name>
</gene>
<dbReference type="Proteomes" id="UP000230069">
    <property type="component" value="Unassembled WGS sequence"/>
</dbReference>
<evidence type="ECO:0000313" key="2">
    <source>
        <dbReference type="Proteomes" id="UP000230069"/>
    </source>
</evidence>
<keyword evidence="2" id="KW-1185">Reference proteome</keyword>
<sequence length="106" mass="12549">MQLKTVVCIGDGIFLRLTILKDIRQFRRLVMLQYTPLVWCYRCKLITPPFDKSFNSWVCYTVLPSSRKSWLCCIVLPLAGVTVKTELMYSLYLELKITFYHLMLYP</sequence>
<accession>A0A2G5EQ65</accession>
<reference evidence="1 2" key="1">
    <citation type="submission" date="2017-09" db="EMBL/GenBank/DDBJ databases">
        <title>WGS assembly of Aquilegia coerulea Goldsmith.</title>
        <authorList>
            <person name="Hodges S."/>
            <person name="Kramer E."/>
            <person name="Nordborg M."/>
            <person name="Tomkins J."/>
            <person name="Borevitz J."/>
            <person name="Derieg N."/>
            <person name="Yan J."/>
            <person name="Mihaltcheva S."/>
            <person name="Hayes R.D."/>
            <person name="Rokhsar D."/>
        </authorList>
    </citation>
    <scope>NUCLEOTIDE SEQUENCE [LARGE SCALE GENOMIC DNA]</scope>
    <source>
        <strain evidence="2">cv. Goldsmith</strain>
    </source>
</reference>